<proteinExistence type="predicted"/>
<dbReference type="AlphaFoldDB" id="L7UGG8"/>
<dbReference type="Proteomes" id="UP000011131">
    <property type="component" value="Chromosome"/>
</dbReference>
<name>L7UGG8_MYXSD</name>
<feature type="region of interest" description="Disordered" evidence="1">
    <location>
        <begin position="46"/>
        <end position="69"/>
    </location>
</feature>
<dbReference type="EMBL" id="CP004025">
    <property type="protein sequence ID" value="AGC45534.1"/>
    <property type="molecule type" value="Genomic_DNA"/>
</dbReference>
<protein>
    <submittedName>
        <fullName evidence="2">Uncharacterized protein</fullName>
    </submittedName>
</protein>
<dbReference type="PATRIC" id="fig|1278073.3.peg.4307"/>
<feature type="compositionally biased region" description="Polar residues" evidence="1">
    <location>
        <begin position="60"/>
        <end position="69"/>
    </location>
</feature>
<gene>
    <name evidence="2" type="ordered locus">MYSTI_04236</name>
</gene>
<dbReference type="STRING" id="1278073.MYSTI_04236"/>
<organism evidence="2 3">
    <name type="scientific">Myxococcus stipitatus (strain DSM 14675 / JCM 12634 / Mx s8)</name>
    <dbReference type="NCBI Taxonomy" id="1278073"/>
    <lineage>
        <taxon>Bacteria</taxon>
        <taxon>Pseudomonadati</taxon>
        <taxon>Myxococcota</taxon>
        <taxon>Myxococcia</taxon>
        <taxon>Myxococcales</taxon>
        <taxon>Cystobacterineae</taxon>
        <taxon>Myxococcaceae</taxon>
        <taxon>Myxococcus</taxon>
    </lineage>
</organism>
<reference evidence="2 3" key="1">
    <citation type="journal article" date="2013" name="Genome Announc.">
        <title>Complete genome sequence of Myxococcus stipitatus strain DSM 14675, a fruiting myxobacterium.</title>
        <authorList>
            <person name="Huntley S."/>
            <person name="Kneip S."/>
            <person name="Treuner-Lange A."/>
            <person name="Sogaard-Andersen L."/>
        </authorList>
    </citation>
    <scope>NUCLEOTIDE SEQUENCE [LARGE SCALE GENOMIC DNA]</scope>
    <source>
        <strain evidence="3">DSM 14675 / JCM 12634 / Mx s8</strain>
    </source>
</reference>
<dbReference type="KEGG" id="msd:MYSTI_04236"/>
<sequence length="69" mass="7300">MPFPPSKRPPRCCALCGHPELTDTRGFGRFLLVPDPHGRGPVCPAQRGCRGGKREATGAAASTLTQASR</sequence>
<evidence type="ECO:0000313" key="2">
    <source>
        <dbReference type="EMBL" id="AGC45534.1"/>
    </source>
</evidence>
<dbReference type="HOGENOM" id="CLU_2807930_0_0_7"/>
<accession>L7UGG8</accession>
<evidence type="ECO:0000256" key="1">
    <source>
        <dbReference type="SAM" id="MobiDB-lite"/>
    </source>
</evidence>
<evidence type="ECO:0000313" key="3">
    <source>
        <dbReference type="Proteomes" id="UP000011131"/>
    </source>
</evidence>
<keyword evidence="3" id="KW-1185">Reference proteome</keyword>